<keyword evidence="2" id="KW-0472">Membrane</keyword>
<evidence type="ECO:0000313" key="3">
    <source>
        <dbReference type="EMBL" id="MDT0378916.1"/>
    </source>
</evidence>
<protein>
    <recommendedName>
        <fullName evidence="5">Transmembrane protein</fullName>
    </recommendedName>
</protein>
<feature type="compositionally biased region" description="Polar residues" evidence="1">
    <location>
        <begin position="258"/>
        <end position="273"/>
    </location>
</feature>
<sequence>MHMNSAPQLLREDRAEFERLLDETLRTADRYPGLSRVGDRLGRAQLRSMAVSAALPIAACADAEYRRFVALRRELRERANDATATVAGRDGAGLLAIVSVLAPLLAGTAALIFLLVGYGLHLLDPEPSLAAPMRNAGWTFAVLAAGTALLGMGGVLLTALRNGPSAVAAPGRPRRRRGPAPEPASVPGDLAQEVAAARSAWQTALRDRGIVPFLREALADPAGAEKSPEALARELPEQPRTPRLGYSHPGFSHPGFSSPATGSGSDSASTRPRFSSPEFAAPDYDGPAYGGPETQPE</sequence>
<dbReference type="EMBL" id="JAVREQ010000006">
    <property type="protein sequence ID" value="MDT0378916.1"/>
    <property type="molecule type" value="Genomic_DNA"/>
</dbReference>
<keyword evidence="2" id="KW-0812">Transmembrane</keyword>
<accession>A0ABU2NPK8</accession>
<dbReference type="RefSeq" id="WP_311672748.1">
    <property type="nucleotide sequence ID" value="NZ_JAVREQ010000006.1"/>
</dbReference>
<feature type="transmembrane region" description="Helical" evidence="2">
    <location>
        <begin position="94"/>
        <end position="118"/>
    </location>
</feature>
<keyword evidence="4" id="KW-1185">Reference proteome</keyword>
<evidence type="ECO:0000256" key="1">
    <source>
        <dbReference type="SAM" id="MobiDB-lite"/>
    </source>
</evidence>
<keyword evidence="2" id="KW-1133">Transmembrane helix</keyword>
<proteinExistence type="predicted"/>
<evidence type="ECO:0008006" key="5">
    <source>
        <dbReference type="Google" id="ProtNLM"/>
    </source>
</evidence>
<evidence type="ECO:0000313" key="4">
    <source>
        <dbReference type="Proteomes" id="UP001183414"/>
    </source>
</evidence>
<evidence type="ECO:0000256" key="2">
    <source>
        <dbReference type="SAM" id="Phobius"/>
    </source>
</evidence>
<feature type="transmembrane region" description="Helical" evidence="2">
    <location>
        <begin position="138"/>
        <end position="160"/>
    </location>
</feature>
<gene>
    <name evidence="3" type="ORF">RM572_09040</name>
</gene>
<name>A0ABU2NPK8_9ACTN</name>
<comment type="caution">
    <text evidence="3">The sequence shown here is derived from an EMBL/GenBank/DDBJ whole genome shotgun (WGS) entry which is preliminary data.</text>
</comment>
<reference evidence="4" key="1">
    <citation type="submission" date="2023-07" db="EMBL/GenBank/DDBJ databases">
        <title>30 novel species of actinomycetes from the DSMZ collection.</title>
        <authorList>
            <person name="Nouioui I."/>
        </authorList>
    </citation>
    <scope>NUCLEOTIDE SEQUENCE [LARGE SCALE GENOMIC DNA]</scope>
    <source>
        <strain evidence="4">DSM 42041</strain>
    </source>
</reference>
<dbReference type="Proteomes" id="UP001183414">
    <property type="component" value="Unassembled WGS sequence"/>
</dbReference>
<feature type="region of interest" description="Disordered" evidence="1">
    <location>
        <begin position="239"/>
        <end position="297"/>
    </location>
</feature>
<feature type="region of interest" description="Disordered" evidence="1">
    <location>
        <begin position="166"/>
        <end position="187"/>
    </location>
</feature>
<organism evidence="3 4">
    <name type="scientific">Streptomyces hazeniae</name>
    <dbReference type="NCBI Taxonomy" id="3075538"/>
    <lineage>
        <taxon>Bacteria</taxon>
        <taxon>Bacillati</taxon>
        <taxon>Actinomycetota</taxon>
        <taxon>Actinomycetes</taxon>
        <taxon>Kitasatosporales</taxon>
        <taxon>Streptomycetaceae</taxon>
        <taxon>Streptomyces</taxon>
    </lineage>
</organism>